<comment type="caution">
    <text evidence="1">The sequence shown here is derived from an EMBL/GenBank/DDBJ whole genome shotgun (WGS) entry which is preliminary data.</text>
</comment>
<protein>
    <submittedName>
        <fullName evidence="1">Uncharacterized protein</fullName>
    </submittedName>
</protein>
<reference evidence="1 2" key="1">
    <citation type="submission" date="2023-01" db="EMBL/GenBank/DDBJ databases">
        <title>Analysis of 21 Apiospora genomes using comparative genomics revels a genus with tremendous synthesis potential of carbohydrate active enzymes and secondary metabolites.</title>
        <authorList>
            <person name="Sorensen T."/>
        </authorList>
    </citation>
    <scope>NUCLEOTIDE SEQUENCE [LARGE SCALE GENOMIC DNA]</scope>
    <source>
        <strain evidence="1 2">CBS 20057</strain>
    </source>
</reference>
<evidence type="ECO:0000313" key="1">
    <source>
        <dbReference type="EMBL" id="KAK8018831.1"/>
    </source>
</evidence>
<accession>A0ABR1RW99</accession>
<gene>
    <name evidence="1" type="ORF">PG991_008021</name>
</gene>
<name>A0ABR1RW99_9PEZI</name>
<keyword evidence="2" id="KW-1185">Reference proteome</keyword>
<dbReference type="Proteomes" id="UP001396898">
    <property type="component" value="Unassembled WGS sequence"/>
</dbReference>
<evidence type="ECO:0000313" key="2">
    <source>
        <dbReference type="Proteomes" id="UP001396898"/>
    </source>
</evidence>
<proteinExistence type="predicted"/>
<dbReference type="EMBL" id="JAQQWI010000010">
    <property type="protein sequence ID" value="KAK8018831.1"/>
    <property type="molecule type" value="Genomic_DNA"/>
</dbReference>
<organism evidence="1 2">
    <name type="scientific">Apiospora marii</name>
    <dbReference type="NCBI Taxonomy" id="335849"/>
    <lineage>
        <taxon>Eukaryota</taxon>
        <taxon>Fungi</taxon>
        <taxon>Dikarya</taxon>
        <taxon>Ascomycota</taxon>
        <taxon>Pezizomycotina</taxon>
        <taxon>Sordariomycetes</taxon>
        <taxon>Xylariomycetidae</taxon>
        <taxon>Amphisphaeriales</taxon>
        <taxon>Apiosporaceae</taxon>
        <taxon>Apiospora</taxon>
    </lineage>
</organism>
<sequence>MPKQIDNLLQEAQLEWMLVDTDDQIIPWFWRGWFRHAHAAATTDARRTILEDDFHPYNGEKEHGDDQFLAGCLGPSVLLYQWPTPHAICADGI</sequence>